<dbReference type="Proteomes" id="UP000594263">
    <property type="component" value="Unplaced"/>
</dbReference>
<proteinExistence type="predicted"/>
<feature type="compositionally biased region" description="Low complexity" evidence="1">
    <location>
        <begin position="24"/>
        <end position="36"/>
    </location>
</feature>
<accession>A0A7N0U835</accession>
<protein>
    <submittedName>
        <fullName evidence="2">Uncharacterized protein</fullName>
    </submittedName>
</protein>
<dbReference type="EnsemblPlants" id="Kaladp0058s0036.1.v1.1">
    <property type="protein sequence ID" value="Kaladp0058s0036.1.v1.1.CDS.1"/>
    <property type="gene ID" value="Kaladp0058s0036.v1.1"/>
</dbReference>
<keyword evidence="3" id="KW-1185">Reference proteome</keyword>
<evidence type="ECO:0000313" key="2">
    <source>
        <dbReference type="EnsemblPlants" id="Kaladp0058s0036.1.v1.1.CDS.1"/>
    </source>
</evidence>
<organism evidence="2 3">
    <name type="scientific">Kalanchoe fedtschenkoi</name>
    <name type="common">Lavender scallops</name>
    <name type="synonym">South American air plant</name>
    <dbReference type="NCBI Taxonomy" id="63787"/>
    <lineage>
        <taxon>Eukaryota</taxon>
        <taxon>Viridiplantae</taxon>
        <taxon>Streptophyta</taxon>
        <taxon>Embryophyta</taxon>
        <taxon>Tracheophyta</taxon>
        <taxon>Spermatophyta</taxon>
        <taxon>Magnoliopsida</taxon>
        <taxon>eudicotyledons</taxon>
        <taxon>Gunneridae</taxon>
        <taxon>Pentapetalae</taxon>
        <taxon>Saxifragales</taxon>
        <taxon>Crassulaceae</taxon>
        <taxon>Kalanchoe</taxon>
    </lineage>
</organism>
<sequence>MNRKNPFACCFAPQSPIHHSLTGSDSPSSSSSASPSYFAEMKQKHRSLMKHRLRRRPRRLSADFSYDPVSYALNFEDVGSDDRLPLRNFPATPPRVGRSFERGVAACG</sequence>
<dbReference type="PANTHER" id="PTHR33168">
    <property type="entry name" value="STRESS INDUCED PROTEIN-RELATED"/>
    <property type="match status" value="1"/>
</dbReference>
<dbReference type="AlphaFoldDB" id="A0A7N0U835"/>
<feature type="region of interest" description="Disordered" evidence="1">
    <location>
        <begin position="19"/>
        <end position="48"/>
    </location>
</feature>
<dbReference type="Gramene" id="Kaladp0058s0036.1.v1.1">
    <property type="protein sequence ID" value="Kaladp0058s0036.1.v1.1.CDS.1"/>
    <property type="gene ID" value="Kaladp0058s0036.v1.1"/>
</dbReference>
<evidence type="ECO:0000313" key="3">
    <source>
        <dbReference type="Proteomes" id="UP000594263"/>
    </source>
</evidence>
<name>A0A7N0U835_KALFE</name>
<evidence type="ECO:0000256" key="1">
    <source>
        <dbReference type="SAM" id="MobiDB-lite"/>
    </source>
</evidence>
<reference evidence="2" key="1">
    <citation type="submission" date="2021-01" db="UniProtKB">
        <authorList>
            <consortium name="EnsemblPlants"/>
        </authorList>
    </citation>
    <scope>IDENTIFICATION</scope>
</reference>